<proteinExistence type="predicted"/>
<dbReference type="SUPFAM" id="SSF56112">
    <property type="entry name" value="Protein kinase-like (PK-like)"/>
    <property type="match status" value="1"/>
</dbReference>
<feature type="domain" description="Aminoglycoside phosphotransferase" evidence="1">
    <location>
        <begin position="78"/>
        <end position="205"/>
    </location>
</feature>
<dbReference type="AlphaFoldDB" id="A0A0A2WIX7"/>
<dbReference type="EMBL" id="ANFO01000059">
    <property type="protein sequence ID" value="KGQ13089.1"/>
    <property type="molecule type" value="Genomic_DNA"/>
</dbReference>
<dbReference type="Proteomes" id="UP000030106">
    <property type="component" value="Unassembled WGS sequence"/>
</dbReference>
<dbReference type="Pfam" id="PF01636">
    <property type="entry name" value="APH"/>
    <property type="match status" value="1"/>
</dbReference>
<gene>
    <name evidence="2" type="ORF">BBAD15_g1171</name>
</gene>
<accession>A0A0A2WIX7</accession>
<evidence type="ECO:0000259" key="1">
    <source>
        <dbReference type="Pfam" id="PF01636"/>
    </source>
</evidence>
<name>A0A0A2WIX7_BEABA</name>
<reference evidence="2 3" key="1">
    <citation type="submission" date="2012-10" db="EMBL/GenBank/DDBJ databases">
        <title>Genome sequencing and analysis of entomopathogenic fungi Beauveria bassiana D1-5.</title>
        <authorList>
            <person name="Li Q."/>
            <person name="Wang L."/>
            <person name="Zhang Z."/>
            <person name="Wang Q."/>
            <person name="Ren J."/>
            <person name="Wang M."/>
            <person name="Xu W."/>
            <person name="Wang J."/>
            <person name="Lu Y."/>
            <person name="Du Q."/>
            <person name="Sun Z."/>
        </authorList>
    </citation>
    <scope>NUCLEOTIDE SEQUENCE [LARGE SCALE GENOMIC DNA]</scope>
    <source>
        <strain evidence="2 3">D1-5</strain>
    </source>
</reference>
<evidence type="ECO:0000313" key="2">
    <source>
        <dbReference type="EMBL" id="KGQ13089.1"/>
    </source>
</evidence>
<dbReference type="InterPro" id="IPR011009">
    <property type="entry name" value="Kinase-like_dom_sf"/>
</dbReference>
<dbReference type="Gene3D" id="3.90.1200.10">
    <property type="match status" value="1"/>
</dbReference>
<sequence length="267" mass="30510">MADNVLTQMGNAIVRECGFQGKPAIEKQNASEVELYFYQYHAPAFRARGLGIPNVYSLNRQERRLIIEFIPQYLTLETLHAASELCERLAIIHHSPPKPSGVFRRHSWSAEQTDLALSMLQLPTDQEAIVLNFQTCSDELFEPQQWVSGDTNVGNWGRRAKGELVLFDWERFGYGSPAIDLAPLIKGMGDPADINQMVERYRQAAPQWLAPVLVRHVVVAKAWLITEVLSILHHRHPQILPKYLNWYRATLPGWLPMAQRLWAHPQG</sequence>
<evidence type="ECO:0000313" key="3">
    <source>
        <dbReference type="Proteomes" id="UP000030106"/>
    </source>
</evidence>
<protein>
    <recommendedName>
        <fullName evidence="1">Aminoglycoside phosphotransferase domain-containing protein</fullName>
    </recommendedName>
</protein>
<organism evidence="2 3">
    <name type="scientific">Beauveria bassiana D1-5</name>
    <dbReference type="NCBI Taxonomy" id="1245745"/>
    <lineage>
        <taxon>Eukaryota</taxon>
        <taxon>Fungi</taxon>
        <taxon>Dikarya</taxon>
        <taxon>Ascomycota</taxon>
        <taxon>Pezizomycotina</taxon>
        <taxon>Sordariomycetes</taxon>
        <taxon>Hypocreomycetidae</taxon>
        <taxon>Hypocreales</taxon>
        <taxon>Cordycipitaceae</taxon>
        <taxon>Beauveria</taxon>
    </lineage>
</organism>
<dbReference type="HOGENOM" id="CLU_084221_0_0_1"/>
<comment type="caution">
    <text evidence="2">The sequence shown here is derived from an EMBL/GenBank/DDBJ whole genome shotgun (WGS) entry which is preliminary data.</text>
</comment>
<dbReference type="InterPro" id="IPR002575">
    <property type="entry name" value="Aminoglycoside_PTrfase"/>
</dbReference>